<evidence type="ECO:0000313" key="1">
    <source>
        <dbReference type="EMBL" id="CDN52997.1"/>
    </source>
</evidence>
<dbReference type="KEGG" id="ngl:RG1141_CH06360"/>
<dbReference type="EMBL" id="HG938355">
    <property type="protein sequence ID" value="CDN52997.1"/>
    <property type="molecule type" value="Genomic_DNA"/>
</dbReference>
<accession>A0A068T3E7</accession>
<sequence>MKDRKVKLRFASMLPGYWDGRGLSTVFAKISRGLLAVSLVAVLASCNSSAPTEGLAPTATAAPAGQAATAVVQAFCPPVVMLEQTAIHRAYARGGENKPEKLLYQASLADATRQCTANETTLTINVVAQGRLVQGPVGVPGKVTLPILVEVVDGDSVIYSQKVAFPVDMPAGGTQFIFNKADVQIPNAQGGASRFTRVRLGFDTGPAKKPVRQK</sequence>
<name>A0A068T3E7_NEOGA</name>
<organism evidence="1 2">
    <name type="scientific">Neorhizobium galegae bv. officinalis bv. officinalis str. HAMBI 1141</name>
    <dbReference type="NCBI Taxonomy" id="1028801"/>
    <lineage>
        <taxon>Bacteria</taxon>
        <taxon>Pseudomonadati</taxon>
        <taxon>Pseudomonadota</taxon>
        <taxon>Alphaproteobacteria</taxon>
        <taxon>Hyphomicrobiales</taxon>
        <taxon>Rhizobiaceae</taxon>
        <taxon>Rhizobium/Agrobacterium group</taxon>
        <taxon>Neorhizobium</taxon>
    </lineage>
</organism>
<protein>
    <recommendedName>
        <fullName evidence="3">PilZ domain-containing protein</fullName>
    </recommendedName>
</protein>
<dbReference type="eggNOG" id="ENOG503349C">
    <property type="taxonomic scope" value="Bacteria"/>
</dbReference>
<proteinExistence type="predicted"/>
<dbReference type="Proteomes" id="UP000028186">
    <property type="component" value="Chromosome I"/>
</dbReference>
<evidence type="ECO:0000313" key="2">
    <source>
        <dbReference type="Proteomes" id="UP000028186"/>
    </source>
</evidence>
<evidence type="ECO:0008006" key="3">
    <source>
        <dbReference type="Google" id="ProtNLM"/>
    </source>
</evidence>
<dbReference type="AlphaFoldDB" id="A0A068T3E7"/>
<gene>
    <name evidence="1" type="ORF">RG1141_CH06360</name>
</gene>
<dbReference type="HOGENOM" id="CLU_100559_0_0_5"/>
<dbReference type="PATRIC" id="fig|1028801.3.peg.646"/>
<reference evidence="2" key="1">
    <citation type="journal article" date="2014" name="BMC Genomics">
        <title>Genome sequencing of two Neorhizobium galegae strains reveals a noeT gene responsible for the unusual acetylation of the nodulation factors.</title>
        <authorList>
            <person name="Osterman J."/>
            <person name="Marsh J."/>
            <person name="Laine P.K."/>
            <person name="Zeng Z."/>
            <person name="Alatalo E."/>
            <person name="Sullivan J.T."/>
            <person name="Young J.P."/>
            <person name="Thomas-Oates J."/>
            <person name="Paulin L."/>
            <person name="Lindstrom K."/>
        </authorList>
    </citation>
    <scope>NUCLEOTIDE SEQUENCE [LARGE SCALE GENOMIC DNA]</scope>
    <source>
        <strain evidence="2">HAMBI 1141</strain>
    </source>
</reference>